<dbReference type="Proteomes" id="UP001290462">
    <property type="component" value="Unassembled WGS sequence"/>
</dbReference>
<evidence type="ECO:0000313" key="2">
    <source>
        <dbReference type="EMBL" id="MDZ5758614.1"/>
    </source>
</evidence>
<feature type="transmembrane region" description="Helical" evidence="1">
    <location>
        <begin position="290"/>
        <end position="308"/>
    </location>
</feature>
<evidence type="ECO:0008006" key="4">
    <source>
        <dbReference type="Google" id="ProtNLM"/>
    </source>
</evidence>
<dbReference type="AlphaFoldDB" id="A0AAW9JVH7"/>
<organism evidence="2 3">
    <name type="scientific">Carnobacterium maltaromaticum</name>
    <name type="common">Carnobacterium piscicola</name>
    <dbReference type="NCBI Taxonomy" id="2751"/>
    <lineage>
        <taxon>Bacteria</taxon>
        <taxon>Bacillati</taxon>
        <taxon>Bacillota</taxon>
        <taxon>Bacilli</taxon>
        <taxon>Lactobacillales</taxon>
        <taxon>Carnobacteriaceae</taxon>
        <taxon>Carnobacterium</taxon>
    </lineage>
</organism>
<feature type="transmembrane region" description="Helical" evidence="1">
    <location>
        <begin position="366"/>
        <end position="389"/>
    </location>
</feature>
<dbReference type="RefSeq" id="WP_322808836.1">
    <property type="nucleotide sequence ID" value="NZ_JAVBVO010000003.1"/>
</dbReference>
<evidence type="ECO:0000256" key="1">
    <source>
        <dbReference type="SAM" id="Phobius"/>
    </source>
</evidence>
<keyword evidence="1" id="KW-0812">Transmembrane</keyword>
<accession>A0AAW9JVH7</accession>
<dbReference type="InterPro" id="IPR049576">
    <property type="entry name" value="HDC-like"/>
</dbReference>
<keyword evidence="1" id="KW-0472">Membrane</keyword>
<feature type="transmembrane region" description="Helical" evidence="1">
    <location>
        <begin position="57"/>
        <end position="79"/>
    </location>
</feature>
<keyword evidence="1" id="KW-1133">Transmembrane helix</keyword>
<feature type="transmembrane region" description="Helical" evidence="1">
    <location>
        <begin position="113"/>
        <end position="132"/>
    </location>
</feature>
<feature type="transmembrane region" description="Helical" evidence="1">
    <location>
        <begin position="138"/>
        <end position="167"/>
    </location>
</feature>
<gene>
    <name evidence="2" type="ORF">RAK27_08110</name>
</gene>
<feature type="transmembrane region" description="Helical" evidence="1">
    <location>
        <begin position="27"/>
        <end position="45"/>
    </location>
</feature>
<feature type="transmembrane region" description="Helical" evidence="1">
    <location>
        <begin position="205"/>
        <end position="226"/>
    </location>
</feature>
<reference evidence="2" key="1">
    <citation type="submission" date="2023-08" db="EMBL/GenBank/DDBJ databases">
        <title>Genomic characterization of piscicolin 126 produced by Carnobacterium maltaromaticum CM22 strain isolated from salmon (Salmo salar).</title>
        <authorList>
            <person name="Gonzalez-Gragera E."/>
            <person name="Garcia-Lopez J.D."/>
            <person name="Teso-Perez C."/>
            <person name="Gimenez-Hernandez I."/>
            <person name="Peralta-Sanchez J.M."/>
            <person name="Valdivia E."/>
            <person name="Montalban-Lopez M."/>
            <person name="Martin-Platero A.M."/>
            <person name="Banos A."/>
            <person name="Martinez-Bueno M."/>
        </authorList>
    </citation>
    <scope>NUCLEOTIDE SEQUENCE</scope>
    <source>
        <strain evidence="2">CM22</strain>
    </source>
</reference>
<comment type="caution">
    <text evidence="2">The sequence shown here is derived from an EMBL/GenBank/DDBJ whole genome shotgun (WGS) entry which is preliminary data.</text>
</comment>
<dbReference type="EMBL" id="JAVBVO010000003">
    <property type="protein sequence ID" value="MDZ5758614.1"/>
    <property type="molecule type" value="Genomic_DNA"/>
</dbReference>
<feature type="transmembrane region" description="Helical" evidence="1">
    <location>
        <begin position="315"/>
        <end position="334"/>
    </location>
</feature>
<dbReference type="CDD" id="cd21416">
    <property type="entry name" value="HDC_protein"/>
    <property type="match status" value="1"/>
</dbReference>
<feature type="transmembrane region" description="Helical" evidence="1">
    <location>
        <begin position="85"/>
        <end position="106"/>
    </location>
</feature>
<feature type="transmembrane region" description="Helical" evidence="1">
    <location>
        <begin position="263"/>
        <end position="284"/>
    </location>
</feature>
<proteinExistence type="predicted"/>
<sequence>MNAVLAFTIIMLVWTVSDFVSKKTKSLLSSLLIASLIFLIGFKTSIFPEDLLTSSSLLTLGTTVVGFIIVHIGTMISIAELKQQWKTVIIGVSAIVGIAVALLVFGPLFESRNYAIAAIGAVSGGTISIILVQEAALALGLVSVAVLPVLISAFQGIIGFPLTTLILRKEAKNIQKEYRAGTLKVAEEVKVDKAGKEPKTKLPEAFQTTAGTLFVVGVVVLIATYLSGLTGGIVNTFIIALLFGVILRATGVFKANILTGIDAYGLMMLGILIIIFGPLATISPQDLFDLIVPLSLSFLVGVSGSVIFAMIAGKLLGYSMSMSIAVGLTSLYGFPGTMILSQEAAKSVGENEEEIKVIEGQILPKMIIAGFSTVTITSVFVTSILAGFIQ</sequence>
<evidence type="ECO:0000313" key="3">
    <source>
        <dbReference type="Proteomes" id="UP001290462"/>
    </source>
</evidence>
<name>A0AAW9JVH7_CARML</name>
<protein>
    <recommendedName>
        <fullName evidence="4">Na+/glutamate symporter</fullName>
    </recommendedName>
</protein>